<dbReference type="Gene3D" id="1.10.10.60">
    <property type="entry name" value="Homeodomain-like"/>
    <property type="match status" value="1"/>
</dbReference>
<sequence>MFPGPHPHALLGKTRRPRTAFTSQQLLELEKQFRQNKYLSRPKRFEVATNLMLTETQVKIWFQNRRMKWKRSKKAQQEAKISSRDNDATMEKRGAISIRTKTEKKRRNKKGFNTNLGEAAQFIREWENEALTLCNRVATAQWTYATNITEHNKKQMIDEQKLQSKFNRVSWKKASDFMWTRIPDPIIQRQFKILTLKGQSNVPDSKLNLMHTILSEMKDIYAKAKICPFSNRMTSYCELSLEPDLVKVMANSRDFEELLYTWRSWRDNIGHEIRPKYIQYTELVNEAAKTIGFEDASQQQIALYEDVNFKSKLENLWISIEPLYKHLHSYVRRKLVSYYGKRRVRVDGPIPAHLLGNMWAQNWKNIIDLVIPFPRKRRIDVSSEMLRQGYTPLKMFQIAEEFFSSLNLKAMPVEFWHNSILEKPTNRPVSCKASAWDFCNKYDYRIKQCTEVTMDDLFSTHHEMAHIQYYLHYTDQPLLFREGANPGFHEALSDAIILSVSTPRHLHRIGLLNNITDDYESQIDFLMEMALDKIAYLPFAYSVDLWRWSVFSKGVNNLNARWWDLRLLYQGIIPPIARDEKDFDPSSKYHVIADTPYIKYFISIVLQFQIHEALCTASGHIGPLHTCDIYRSREAGRVLSDIMSMGYSKPWTQVIRILTGGKTSEIDTQPLIDYFKPLEHWLINENKAERIGWSRSIEDIALFEPLSMANNQISIDAYLIVFVIVVNIAEYNIYY</sequence>
<feature type="active site" description="Proton acceptor 1" evidence="9">
    <location>
        <position position="463"/>
    </location>
</feature>
<dbReference type="AlphaFoldDB" id="A0A5E4N862"/>
<dbReference type="PRINTS" id="PR00024">
    <property type="entry name" value="HOMEOBOX"/>
</dbReference>
<comment type="cofactor">
    <cofactor evidence="19">
        <name>Zn(2+)</name>
        <dbReference type="ChEBI" id="CHEBI:29105"/>
    </cofactor>
    <text evidence="19">Binds 1 zinc ion per subunit.</text>
</comment>
<dbReference type="GO" id="GO:0003677">
    <property type="term" value="F:DNA binding"/>
    <property type="evidence" value="ECO:0007669"/>
    <property type="project" value="UniProtKB-UniRule"/>
</dbReference>
<feature type="binding site" evidence="13">
    <location>
        <position position="490"/>
    </location>
    <ligand>
        <name>Zn(2+)</name>
        <dbReference type="ChEBI" id="CHEBI:29105"/>
        <label>1</label>
        <note>catalytic</note>
    </ligand>
</feature>
<dbReference type="Pfam" id="PF00046">
    <property type="entry name" value="Homeodomain"/>
    <property type="match status" value="1"/>
</dbReference>
<feature type="region of interest" description="Disordered" evidence="20">
    <location>
        <begin position="73"/>
        <end position="92"/>
    </location>
</feature>
<dbReference type="GO" id="GO:0000981">
    <property type="term" value="F:DNA-binding transcription factor activity, RNA polymerase II-specific"/>
    <property type="evidence" value="ECO:0007669"/>
    <property type="project" value="InterPro"/>
</dbReference>
<evidence type="ECO:0000313" key="23">
    <source>
        <dbReference type="EMBL" id="VVC38686.1"/>
    </source>
</evidence>
<dbReference type="Proteomes" id="UP000325440">
    <property type="component" value="Unassembled WGS sequence"/>
</dbReference>
<keyword evidence="19" id="KW-0121">Carboxypeptidase</keyword>
<dbReference type="GO" id="GO:0006508">
    <property type="term" value="P:proteolysis"/>
    <property type="evidence" value="ECO:0007669"/>
    <property type="project" value="UniProtKB-KW"/>
</dbReference>
<name>A0A5E4N862_9HEMI</name>
<evidence type="ECO:0000256" key="2">
    <source>
        <dbReference type="ARBA" id="ARBA00008139"/>
    </source>
</evidence>
<dbReference type="CDD" id="cd06461">
    <property type="entry name" value="M2_ACE"/>
    <property type="match status" value="1"/>
</dbReference>
<keyword evidence="19" id="KW-0378">Hydrolase</keyword>
<evidence type="ECO:0000256" key="9">
    <source>
        <dbReference type="PIRSR" id="PIRSR601548-1"/>
    </source>
</evidence>
<dbReference type="InterPro" id="IPR020479">
    <property type="entry name" value="HD_metazoa"/>
</dbReference>
<feature type="compositionally biased region" description="Basic and acidic residues" evidence="20">
    <location>
        <begin position="75"/>
        <end position="92"/>
    </location>
</feature>
<keyword evidence="19" id="KW-0482">Metalloprotease</keyword>
<feature type="disulfide bond" evidence="14">
    <location>
        <begin position="615"/>
        <end position="627"/>
    </location>
</feature>
<keyword evidence="21" id="KW-0472">Membrane</keyword>
<organism evidence="23 24">
    <name type="scientific">Cinara cedri</name>
    <dbReference type="NCBI Taxonomy" id="506608"/>
    <lineage>
        <taxon>Eukaryota</taxon>
        <taxon>Metazoa</taxon>
        <taxon>Ecdysozoa</taxon>
        <taxon>Arthropoda</taxon>
        <taxon>Hexapoda</taxon>
        <taxon>Insecta</taxon>
        <taxon>Pterygota</taxon>
        <taxon>Neoptera</taxon>
        <taxon>Paraneoptera</taxon>
        <taxon>Hemiptera</taxon>
        <taxon>Sternorrhyncha</taxon>
        <taxon>Aphidomorpha</taxon>
        <taxon>Aphidoidea</taxon>
        <taxon>Aphididae</taxon>
        <taxon>Lachninae</taxon>
        <taxon>Cinara</taxon>
    </lineage>
</organism>
<dbReference type="SUPFAM" id="SSF46689">
    <property type="entry name" value="Homeodomain-like"/>
    <property type="match status" value="1"/>
</dbReference>
<evidence type="ECO:0000256" key="16">
    <source>
        <dbReference type="PROSITE-ProRule" id="PRU00108"/>
    </source>
</evidence>
<dbReference type="PROSITE" id="PS52011">
    <property type="entry name" value="PEPTIDASE_M2"/>
    <property type="match status" value="1"/>
</dbReference>
<feature type="binding site" evidence="15">
    <location>
        <position position="490"/>
    </location>
    <ligand>
        <name>Zn(2+)</name>
        <dbReference type="ChEBI" id="CHEBI:29105"/>
        <label>2</label>
        <note>catalytic</note>
    </ligand>
</feature>
<feature type="transmembrane region" description="Helical" evidence="21">
    <location>
        <begin position="717"/>
        <end position="734"/>
    </location>
</feature>
<dbReference type="InterPro" id="IPR017970">
    <property type="entry name" value="Homeobox_CS"/>
</dbReference>
<protein>
    <recommendedName>
        <fullName evidence="19">Angiotensin-converting enzyme</fullName>
        <ecNumber evidence="19">3.4.-.-</ecNumber>
    </recommendedName>
</protein>
<dbReference type="PRINTS" id="PR00791">
    <property type="entry name" value="PEPDIPTASEA"/>
</dbReference>
<feature type="glycosylation site" description="N-linked (GlcNAc...) asparagine" evidence="10">
    <location>
        <position position="147"/>
    </location>
</feature>
<gene>
    <name evidence="23" type="ORF">CINCED_3A007503</name>
</gene>
<feature type="binding site" evidence="13">
    <location>
        <position position="466"/>
    </location>
    <ligand>
        <name>Zn(2+)</name>
        <dbReference type="ChEBI" id="CHEBI:29105"/>
        <label>1</label>
        <note>catalytic</note>
    </ligand>
</feature>
<dbReference type="SMART" id="SM00389">
    <property type="entry name" value="HOX"/>
    <property type="match status" value="1"/>
</dbReference>
<dbReference type="Pfam" id="PF01401">
    <property type="entry name" value="Peptidase_M2"/>
    <property type="match status" value="1"/>
</dbReference>
<dbReference type="PANTHER" id="PTHR10514:SF45">
    <property type="entry name" value="ANGIOTENSIN-CONVERTING ENZYME"/>
    <property type="match status" value="1"/>
</dbReference>
<dbReference type="GO" id="GO:0008237">
    <property type="term" value="F:metallopeptidase activity"/>
    <property type="evidence" value="ECO:0007669"/>
    <property type="project" value="UniProtKB-KW"/>
</dbReference>
<feature type="domain" description="Homeobox" evidence="22">
    <location>
        <begin position="12"/>
        <end position="72"/>
    </location>
</feature>
<evidence type="ECO:0000256" key="12">
    <source>
        <dbReference type="PIRSR" id="PIRSR601548-2"/>
    </source>
</evidence>
<evidence type="ECO:0000259" key="22">
    <source>
        <dbReference type="PROSITE" id="PS50071"/>
    </source>
</evidence>
<evidence type="ECO:0000256" key="4">
    <source>
        <dbReference type="ARBA" id="ARBA00023125"/>
    </source>
</evidence>
<keyword evidence="8 16" id="KW-0539">Nucleus</keyword>
<evidence type="ECO:0000256" key="10">
    <source>
        <dbReference type="PIRSR" id="PIRSR601548-10"/>
    </source>
</evidence>
<evidence type="ECO:0000256" key="3">
    <source>
        <dbReference type="ARBA" id="ARBA00022729"/>
    </source>
</evidence>
<dbReference type="EMBL" id="CABPRJ010001492">
    <property type="protein sequence ID" value="VVC38686.1"/>
    <property type="molecule type" value="Genomic_DNA"/>
</dbReference>
<evidence type="ECO:0000256" key="14">
    <source>
        <dbReference type="PIRSR" id="PIRSR601548-4"/>
    </source>
</evidence>
<dbReference type="PANTHER" id="PTHR10514">
    <property type="entry name" value="ANGIOTENSIN-CONVERTING ENZYME"/>
    <property type="match status" value="1"/>
</dbReference>
<feature type="binding site" evidence="15">
    <location>
        <position position="462"/>
    </location>
    <ligand>
        <name>Zn(2+)</name>
        <dbReference type="ChEBI" id="CHEBI:29105"/>
        <label>2</label>
        <note>catalytic</note>
    </ligand>
</feature>
<feature type="active site" description="Proton acceptor 2" evidence="11">
    <location>
        <position position="463"/>
    </location>
</feature>
<evidence type="ECO:0000313" key="24">
    <source>
        <dbReference type="Proteomes" id="UP000325440"/>
    </source>
</evidence>
<dbReference type="GO" id="GO:0008241">
    <property type="term" value="F:peptidyl-dipeptidase activity"/>
    <property type="evidence" value="ECO:0007669"/>
    <property type="project" value="InterPro"/>
</dbReference>
<keyword evidence="13 19" id="KW-0862">Zinc</keyword>
<dbReference type="PROSITE" id="PS50071">
    <property type="entry name" value="HOMEOBOX_2"/>
    <property type="match status" value="1"/>
</dbReference>
<feature type="active site" description="Proton donor 1" evidence="9">
    <location>
        <position position="590"/>
    </location>
</feature>
<evidence type="ECO:0000256" key="5">
    <source>
        <dbReference type="ARBA" id="ARBA00023155"/>
    </source>
</evidence>
<evidence type="ECO:0000256" key="13">
    <source>
        <dbReference type="PIRSR" id="PIRSR601548-3"/>
    </source>
</evidence>
<evidence type="ECO:0000256" key="18">
    <source>
        <dbReference type="RuleBase" id="RU000682"/>
    </source>
</evidence>
<dbReference type="GO" id="GO:0005886">
    <property type="term" value="C:plasma membrane"/>
    <property type="evidence" value="ECO:0007669"/>
    <property type="project" value="TreeGrafter"/>
</dbReference>
<evidence type="ECO:0000256" key="8">
    <source>
        <dbReference type="ARBA" id="ARBA00023242"/>
    </source>
</evidence>
<feature type="DNA-binding region" description="Homeobox" evidence="16">
    <location>
        <begin position="14"/>
        <end position="73"/>
    </location>
</feature>
<proteinExistence type="inferred from homology"/>
<feature type="disulfide bond" evidence="14">
    <location>
        <begin position="227"/>
        <end position="237"/>
    </location>
</feature>
<keyword evidence="7 10" id="KW-0325">Glycoprotein</keyword>
<keyword evidence="4 16" id="KW-0238">DNA-binding</keyword>
<comment type="similarity">
    <text evidence="2 17 19">Belongs to the peptidase M2 family.</text>
</comment>
<keyword evidence="21" id="KW-0812">Transmembrane</keyword>
<dbReference type="InterPro" id="IPR001548">
    <property type="entry name" value="Peptidase_M2"/>
</dbReference>
<keyword evidence="24" id="KW-1185">Reference proteome</keyword>
<dbReference type="CDD" id="cd00086">
    <property type="entry name" value="homeodomain"/>
    <property type="match status" value="1"/>
</dbReference>
<dbReference type="SUPFAM" id="SSF55486">
    <property type="entry name" value="Metalloproteases ('zincins'), catalytic domain"/>
    <property type="match status" value="1"/>
</dbReference>
<dbReference type="EC" id="3.4.-.-" evidence="19"/>
<evidence type="ECO:0000256" key="20">
    <source>
        <dbReference type="SAM" id="MobiDB-lite"/>
    </source>
</evidence>
<dbReference type="GO" id="GO:0046872">
    <property type="term" value="F:metal ion binding"/>
    <property type="evidence" value="ECO:0007669"/>
    <property type="project" value="UniProtKB-KW"/>
</dbReference>
<keyword evidence="6 14" id="KW-1015">Disulfide bond</keyword>
<dbReference type="OrthoDB" id="10029630at2759"/>
<keyword evidence="13 19" id="KW-0479">Metal-binding</keyword>
<evidence type="ECO:0000256" key="15">
    <source>
        <dbReference type="PIRSR" id="PIRSR601548-8"/>
    </source>
</evidence>
<keyword evidence="3" id="KW-0732">Signal</keyword>
<dbReference type="PROSITE" id="PS00027">
    <property type="entry name" value="HOMEOBOX_1"/>
    <property type="match status" value="1"/>
</dbReference>
<dbReference type="GO" id="GO:0004180">
    <property type="term" value="F:carboxypeptidase activity"/>
    <property type="evidence" value="ECO:0007669"/>
    <property type="project" value="UniProtKB-KW"/>
</dbReference>
<dbReference type="GO" id="GO:0005634">
    <property type="term" value="C:nucleus"/>
    <property type="evidence" value="ECO:0007669"/>
    <property type="project" value="UniProtKB-SubCell"/>
</dbReference>
<comment type="subcellular location">
    <subcellularLocation>
        <location evidence="1 16 18">Nucleus</location>
    </subcellularLocation>
</comment>
<dbReference type="InterPro" id="IPR009057">
    <property type="entry name" value="Homeodomain-like_sf"/>
</dbReference>
<evidence type="ECO:0000256" key="21">
    <source>
        <dbReference type="SAM" id="Phobius"/>
    </source>
</evidence>
<reference evidence="23 24" key="1">
    <citation type="submission" date="2019-08" db="EMBL/GenBank/DDBJ databases">
        <authorList>
            <person name="Alioto T."/>
            <person name="Alioto T."/>
            <person name="Gomez Garrido J."/>
        </authorList>
    </citation>
    <scope>NUCLEOTIDE SEQUENCE [LARGE SCALE GENOMIC DNA]</scope>
</reference>
<accession>A0A5E4N862</accession>
<evidence type="ECO:0000256" key="6">
    <source>
        <dbReference type="ARBA" id="ARBA00023157"/>
    </source>
</evidence>
<feature type="binding site" evidence="15">
    <location>
        <position position="466"/>
    </location>
    <ligand>
        <name>Zn(2+)</name>
        <dbReference type="ChEBI" id="CHEBI:29105"/>
        <label>2</label>
        <note>catalytic</note>
    </ligand>
</feature>
<feature type="binding site" evidence="12">
    <location>
        <position position="304"/>
    </location>
    <ligand>
        <name>chloride</name>
        <dbReference type="ChEBI" id="CHEBI:17996"/>
        <label>1</label>
    </ligand>
</feature>
<evidence type="ECO:0000256" key="17">
    <source>
        <dbReference type="PROSITE-ProRule" id="PRU01355"/>
    </source>
</evidence>
<feature type="disulfide bond" evidence="14 17">
    <location>
        <begin position="431"/>
        <end position="449"/>
    </location>
</feature>
<keyword evidence="5 16" id="KW-0371">Homeobox</keyword>
<feature type="active site" description="Proton donor 2" evidence="11">
    <location>
        <position position="590"/>
    </location>
</feature>
<dbReference type="InterPro" id="IPR001356">
    <property type="entry name" value="HD"/>
</dbReference>
<evidence type="ECO:0000256" key="11">
    <source>
        <dbReference type="PIRSR" id="PIRSR601548-11"/>
    </source>
</evidence>
<keyword evidence="21" id="KW-1133">Transmembrane helix</keyword>
<feature type="binding site" evidence="13">
    <location>
        <position position="462"/>
    </location>
    <ligand>
        <name>Zn(2+)</name>
        <dbReference type="ChEBI" id="CHEBI:29105"/>
        <label>1</label>
        <note>catalytic</note>
    </ligand>
</feature>
<keyword evidence="19" id="KW-0645">Protease</keyword>
<evidence type="ECO:0000256" key="1">
    <source>
        <dbReference type="ARBA" id="ARBA00004123"/>
    </source>
</evidence>
<evidence type="ECO:0000256" key="7">
    <source>
        <dbReference type="ARBA" id="ARBA00023180"/>
    </source>
</evidence>
<comment type="caution">
    <text evidence="17">Lacks conserved residue(s) required for the propagation of feature annotation.</text>
</comment>
<evidence type="ECO:0000256" key="19">
    <source>
        <dbReference type="RuleBase" id="RU361144"/>
    </source>
</evidence>